<evidence type="ECO:0000256" key="1">
    <source>
        <dbReference type="SAM" id="MobiDB-lite"/>
    </source>
</evidence>
<name>A0ABW9LW34_9MYCO</name>
<accession>A0ABW9LW34</accession>
<dbReference type="EMBL" id="JBKBDE010000005">
    <property type="protein sequence ID" value="MFN6552231.1"/>
    <property type="molecule type" value="Genomic_DNA"/>
</dbReference>
<evidence type="ECO:0000313" key="3">
    <source>
        <dbReference type="Proteomes" id="UP001635817"/>
    </source>
</evidence>
<dbReference type="RefSeq" id="WP_409550728.1">
    <property type="nucleotide sequence ID" value="NZ_JBKBDE010000005.1"/>
</dbReference>
<reference evidence="2 3" key="1">
    <citation type="submission" date="2024-12" db="EMBL/GenBank/DDBJ databases">
        <title>The coexistence of Mycolicibacterium septicum and Mycolicibacterium nivoides in clinical samples.</title>
        <authorList>
            <person name="Wang C."/>
            <person name="Feng Y."/>
            <person name="Zong Z."/>
        </authorList>
    </citation>
    <scope>NUCLEOTIDE SEQUENCE [LARGE SCALE GENOMIC DNA]</scope>
    <source>
        <strain evidence="2 3">120310</strain>
    </source>
</reference>
<keyword evidence="3" id="KW-1185">Reference proteome</keyword>
<sequence length="128" mass="13853">MQSTAHMCLCGHAQGFHWDTDDGDNVGRCVDADCLCGTFDEDVLFHARLRAELSQGGTAKRSAPGDDALARAMRDEEGRDVSDDETWDRVLHADRSRPTGKPRSSALQSPAVLRALREIGGSPDDLTG</sequence>
<dbReference type="Proteomes" id="UP001635817">
    <property type="component" value="Unassembled WGS sequence"/>
</dbReference>
<feature type="compositionally biased region" description="Basic and acidic residues" evidence="1">
    <location>
        <begin position="68"/>
        <end position="97"/>
    </location>
</feature>
<protein>
    <submittedName>
        <fullName evidence="2">Uncharacterized protein</fullName>
    </submittedName>
</protein>
<organism evidence="2 3">
    <name type="scientific">Mycolicibacterium septicum</name>
    <dbReference type="NCBI Taxonomy" id="98668"/>
    <lineage>
        <taxon>Bacteria</taxon>
        <taxon>Bacillati</taxon>
        <taxon>Actinomycetota</taxon>
        <taxon>Actinomycetes</taxon>
        <taxon>Mycobacteriales</taxon>
        <taxon>Mycobacteriaceae</taxon>
        <taxon>Mycolicibacterium</taxon>
    </lineage>
</organism>
<gene>
    <name evidence="2" type="ORF">ACK4CP_17645</name>
</gene>
<comment type="caution">
    <text evidence="2">The sequence shown here is derived from an EMBL/GenBank/DDBJ whole genome shotgun (WGS) entry which is preliminary data.</text>
</comment>
<proteinExistence type="predicted"/>
<feature type="region of interest" description="Disordered" evidence="1">
    <location>
        <begin position="54"/>
        <end position="111"/>
    </location>
</feature>
<evidence type="ECO:0000313" key="2">
    <source>
        <dbReference type="EMBL" id="MFN6552231.1"/>
    </source>
</evidence>